<keyword evidence="2" id="KW-1185">Reference proteome</keyword>
<gene>
    <name evidence="1" type="ORF">TrCOL_g13627</name>
</gene>
<protein>
    <submittedName>
        <fullName evidence="1">Uncharacterized protein</fullName>
    </submittedName>
</protein>
<dbReference type="OrthoDB" id="200672at2759"/>
<dbReference type="EMBL" id="BRYA01000523">
    <property type="protein sequence ID" value="GMI20840.1"/>
    <property type="molecule type" value="Genomic_DNA"/>
</dbReference>
<proteinExistence type="predicted"/>
<comment type="caution">
    <text evidence="1">The sequence shown here is derived from an EMBL/GenBank/DDBJ whole genome shotgun (WGS) entry which is preliminary data.</text>
</comment>
<reference evidence="2" key="1">
    <citation type="journal article" date="2023" name="Commun. Biol.">
        <title>Genome analysis of Parmales, the sister group of diatoms, reveals the evolutionary specialization of diatoms from phago-mixotrophs to photoautotrophs.</title>
        <authorList>
            <person name="Ban H."/>
            <person name="Sato S."/>
            <person name="Yoshikawa S."/>
            <person name="Yamada K."/>
            <person name="Nakamura Y."/>
            <person name="Ichinomiya M."/>
            <person name="Sato N."/>
            <person name="Blanc-Mathieu R."/>
            <person name="Endo H."/>
            <person name="Kuwata A."/>
            <person name="Ogata H."/>
        </authorList>
    </citation>
    <scope>NUCLEOTIDE SEQUENCE [LARGE SCALE GENOMIC DNA]</scope>
</reference>
<sequence length="138" mass="14125">MGMLSVSNVLSEFVLLKGLKDGGLLGRNPESMVERCLVVFLRLTLGGIAGGGGRMGGGGIEGTGNGGPLTIKMQAKTASLQVKVSKWIGNIMHVEKQGGGGRDGGNGNAYGSGGGLHFDSSFAGVRVLFSFSLLQRTL</sequence>
<organism evidence="1 2">
    <name type="scientific">Triparma columacea</name>
    <dbReference type="NCBI Taxonomy" id="722753"/>
    <lineage>
        <taxon>Eukaryota</taxon>
        <taxon>Sar</taxon>
        <taxon>Stramenopiles</taxon>
        <taxon>Ochrophyta</taxon>
        <taxon>Bolidophyceae</taxon>
        <taxon>Parmales</taxon>
        <taxon>Triparmaceae</taxon>
        <taxon>Triparma</taxon>
    </lineage>
</organism>
<evidence type="ECO:0000313" key="1">
    <source>
        <dbReference type="EMBL" id="GMI20840.1"/>
    </source>
</evidence>
<evidence type="ECO:0000313" key="2">
    <source>
        <dbReference type="Proteomes" id="UP001165065"/>
    </source>
</evidence>
<name>A0A9W7L213_9STRA</name>
<accession>A0A9W7L213</accession>
<dbReference type="Proteomes" id="UP001165065">
    <property type="component" value="Unassembled WGS sequence"/>
</dbReference>
<dbReference type="AlphaFoldDB" id="A0A9W7L213"/>